<keyword evidence="2" id="KW-0677">Repeat</keyword>
<evidence type="ECO:0000313" key="5">
    <source>
        <dbReference type="RefSeq" id="XP_013793707.1"/>
    </source>
</evidence>
<evidence type="ECO:0000256" key="3">
    <source>
        <dbReference type="PROSITE-ProRule" id="PRU00087"/>
    </source>
</evidence>
<proteinExistence type="inferred from homology"/>
<dbReference type="PANTHER" id="PTHR38537">
    <property type="entry name" value="JITTERBUG, ISOFORM N"/>
    <property type="match status" value="1"/>
</dbReference>
<feature type="repeat" description="Filamin" evidence="3">
    <location>
        <begin position="148"/>
        <end position="246"/>
    </location>
</feature>
<dbReference type="Gene3D" id="1.10.418.10">
    <property type="entry name" value="Calponin-like domain"/>
    <property type="match status" value="1"/>
</dbReference>
<gene>
    <name evidence="5" type="primary">LOC106477717</name>
</gene>
<dbReference type="PANTHER" id="PTHR38537:SF8">
    <property type="entry name" value="FILAMIN-A"/>
    <property type="match status" value="1"/>
</dbReference>
<evidence type="ECO:0000256" key="2">
    <source>
        <dbReference type="ARBA" id="ARBA00022737"/>
    </source>
</evidence>
<sequence length="247" mass="27241">MTLANDWLNVPQLIKPEDVVDPNVDELSMMTYLSQFPNAKLKPNAPLHPHVNPNRVRCYGLGIEPTGVVSYVPISFTVETFSAGKGDVKVLVENPRGQLEPAQIKFNVDGSKTYTVTYTAKMEGMHKVKVLFAGNEVPKSPYNVKVEGTVGDFRKVSTSGPGLEPTGVMVGQPTYFDVFTKDAGKGQLQIIVLDQQNNRNTTICRLTKVSEYIYQCQYVAQTVGIHSISIFFSGQQIPYSPFSVTVC</sequence>
<dbReference type="SMART" id="SM00557">
    <property type="entry name" value="IG_FLMN"/>
    <property type="match status" value="2"/>
</dbReference>
<dbReference type="InterPro" id="IPR013783">
    <property type="entry name" value="Ig-like_fold"/>
</dbReference>
<dbReference type="InterPro" id="IPR036872">
    <property type="entry name" value="CH_dom_sf"/>
</dbReference>
<dbReference type="Proteomes" id="UP000694941">
    <property type="component" value="Unplaced"/>
</dbReference>
<organism evidence="4 5">
    <name type="scientific">Limulus polyphemus</name>
    <name type="common">Atlantic horseshoe crab</name>
    <dbReference type="NCBI Taxonomy" id="6850"/>
    <lineage>
        <taxon>Eukaryota</taxon>
        <taxon>Metazoa</taxon>
        <taxon>Ecdysozoa</taxon>
        <taxon>Arthropoda</taxon>
        <taxon>Chelicerata</taxon>
        <taxon>Merostomata</taxon>
        <taxon>Xiphosura</taxon>
        <taxon>Limulidae</taxon>
        <taxon>Limulus</taxon>
    </lineage>
</organism>
<dbReference type="InterPro" id="IPR001298">
    <property type="entry name" value="Filamin/ABP280_rpt"/>
</dbReference>
<dbReference type="PROSITE" id="PS50194">
    <property type="entry name" value="FILAMIN_REPEAT"/>
    <property type="match status" value="2"/>
</dbReference>
<dbReference type="GeneID" id="106477717"/>
<name>A0ABM1C3W6_LIMPO</name>
<dbReference type="RefSeq" id="XP_013793707.1">
    <property type="nucleotide sequence ID" value="XM_013938253.2"/>
</dbReference>
<dbReference type="Pfam" id="PF00630">
    <property type="entry name" value="Filamin"/>
    <property type="match status" value="2"/>
</dbReference>
<dbReference type="InterPro" id="IPR044801">
    <property type="entry name" value="Filamin"/>
</dbReference>
<feature type="repeat" description="Filamin" evidence="3">
    <location>
        <begin position="48"/>
        <end position="146"/>
    </location>
</feature>
<dbReference type="Gene3D" id="2.60.40.10">
    <property type="entry name" value="Immunoglobulins"/>
    <property type="match status" value="2"/>
</dbReference>
<dbReference type="SUPFAM" id="SSF47576">
    <property type="entry name" value="Calponin-homology domain, CH-domain"/>
    <property type="match status" value="1"/>
</dbReference>
<dbReference type="InterPro" id="IPR017868">
    <property type="entry name" value="Filamin/ABP280_repeat-like"/>
</dbReference>
<dbReference type="SUPFAM" id="SSF81296">
    <property type="entry name" value="E set domains"/>
    <property type="match status" value="2"/>
</dbReference>
<dbReference type="InterPro" id="IPR014756">
    <property type="entry name" value="Ig_E-set"/>
</dbReference>
<comment type="similarity">
    <text evidence="1">Belongs to the filamin family.</text>
</comment>
<keyword evidence="4" id="KW-1185">Reference proteome</keyword>
<evidence type="ECO:0000313" key="4">
    <source>
        <dbReference type="Proteomes" id="UP000694941"/>
    </source>
</evidence>
<protein>
    <submittedName>
        <fullName evidence="5">Filamin-A-like</fullName>
    </submittedName>
</protein>
<reference evidence="5" key="1">
    <citation type="submission" date="2025-08" db="UniProtKB">
        <authorList>
            <consortium name="RefSeq"/>
        </authorList>
    </citation>
    <scope>IDENTIFICATION</scope>
    <source>
        <tissue evidence="5">Muscle</tissue>
    </source>
</reference>
<accession>A0ABM1C3W6</accession>
<evidence type="ECO:0000256" key="1">
    <source>
        <dbReference type="ARBA" id="ARBA00009238"/>
    </source>
</evidence>